<evidence type="ECO:0000256" key="2">
    <source>
        <dbReference type="ARBA" id="ARBA00007324"/>
    </source>
</evidence>
<dbReference type="GO" id="GO:0008233">
    <property type="term" value="F:peptidase activity"/>
    <property type="evidence" value="ECO:0007669"/>
    <property type="project" value="UniProtKB-UniRule"/>
</dbReference>
<reference evidence="10" key="1">
    <citation type="submission" date="2021-02" db="EMBL/GenBank/DDBJ databases">
        <authorList>
            <person name="Nowell W R."/>
        </authorList>
    </citation>
    <scope>NUCLEOTIDE SEQUENCE</scope>
    <source>
        <strain evidence="10">Ploen Becks lab</strain>
    </source>
</reference>
<dbReference type="OrthoDB" id="29558at2759"/>
<dbReference type="Proteomes" id="UP000663879">
    <property type="component" value="Unassembled WGS sequence"/>
</dbReference>
<dbReference type="GO" id="GO:0045047">
    <property type="term" value="P:protein targeting to ER"/>
    <property type="evidence" value="ECO:0007669"/>
    <property type="project" value="TreeGrafter"/>
</dbReference>
<evidence type="ECO:0000256" key="8">
    <source>
        <dbReference type="ARBA" id="ARBA00045608"/>
    </source>
</evidence>
<feature type="transmembrane region" description="Helical" evidence="9">
    <location>
        <begin position="81"/>
        <end position="102"/>
    </location>
</feature>
<protein>
    <recommendedName>
        <fullName evidence="3 9">Signal peptidase complex subunit 2</fullName>
    </recommendedName>
</protein>
<comment type="similarity">
    <text evidence="2 9">Belongs to the SPCS2 family.</text>
</comment>
<gene>
    <name evidence="10" type="ORF">OXX778_LOCUS20947</name>
</gene>
<keyword evidence="11" id="KW-1185">Reference proteome</keyword>
<comment type="function">
    <text evidence="8 9">Component of the signal peptidase complex (SPC) which catalyzes the cleavage of N-terminal signal sequences from nascent proteins as they are translocated into the lumen of the endoplasmic reticulum. Enhances the enzymatic activity of SPC and facilitates the interactions between different components of the translocation site.</text>
</comment>
<evidence type="ECO:0000256" key="9">
    <source>
        <dbReference type="RuleBase" id="RU368033"/>
    </source>
</evidence>
<dbReference type="InterPro" id="IPR009582">
    <property type="entry name" value="Spc2/SPCS2"/>
</dbReference>
<proteinExistence type="inferred from homology"/>
<name>A0A814NR88_9BILA</name>
<feature type="transmembrane region" description="Helical" evidence="9">
    <location>
        <begin position="56"/>
        <end position="75"/>
    </location>
</feature>
<evidence type="ECO:0000313" key="10">
    <source>
        <dbReference type="EMBL" id="CAF1096765.1"/>
    </source>
</evidence>
<evidence type="ECO:0000256" key="3">
    <source>
        <dbReference type="ARBA" id="ARBA00017057"/>
    </source>
</evidence>
<dbReference type="GO" id="GO:0005787">
    <property type="term" value="C:signal peptidase complex"/>
    <property type="evidence" value="ECO:0007669"/>
    <property type="project" value="UniProtKB-UniRule"/>
</dbReference>
<comment type="caution">
    <text evidence="10">The sequence shown here is derived from an EMBL/GenBank/DDBJ whole genome shotgun (WGS) entry which is preliminary data.</text>
</comment>
<evidence type="ECO:0000256" key="1">
    <source>
        <dbReference type="ARBA" id="ARBA00004477"/>
    </source>
</evidence>
<keyword evidence="4 9" id="KW-0812">Transmembrane</keyword>
<dbReference type="AlphaFoldDB" id="A0A814NR88"/>
<sequence>MSKISFKTELPEDSNETVVEKWDWNAVKNALDDSARKFLNNQNGFQEDHSLMNGRLIVSTVAVLFSLYAIGYDYLHPFPESRLVLIVCVVFYFIFIGILTLYTSFVEKGTFAEANYKSDNKVQHWKFASKQKPKEENIYVLDIELTDGKKVIKKTFEQSIARYFDEKGALVTKNLYQDLSKYCTNVLNEEQKKGN</sequence>
<keyword evidence="5 9" id="KW-0256">Endoplasmic reticulum</keyword>
<organism evidence="10 11">
    <name type="scientific">Brachionus calyciflorus</name>
    <dbReference type="NCBI Taxonomy" id="104777"/>
    <lineage>
        <taxon>Eukaryota</taxon>
        <taxon>Metazoa</taxon>
        <taxon>Spiralia</taxon>
        <taxon>Gnathifera</taxon>
        <taxon>Rotifera</taxon>
        <taxon>Eurotatoria</taxon>
        <taxon>Monogononta</taxon>
        <taxon>Pseudotrocha</taxon>
        <taxon>Ploima</taxon>
        <taxon>Brachionidae</taxon>
        <taxon>Brachionus</taxon>
    </lineage>
</organism>
<evidence type="ECO:0000313" key="11">
    <source>
        <dbReference type="Proteomes" id="UP000663879"/>
    </source>
</evidence>
<keyword evidence="7 9" id="KW-0472">Membrane</keyword>
<dbReference type="PANTHER" id="PTHR13085">
    <property type="entry name" value="MICROSOMAL SIGNAL PEPTIDASE 25 KDA SUBUNIT"/>
    <property type="match status" value="1"/>
</dbReference>
<accession>A0A814NR88</accession>
<keyword evidence="6 9" id="KW-1133">Transmembrane helix</keyword>
<dbReference type="GO" id="GO:0006465">
    <property type="term" value="P:signal peptide processing"/>
    <property type="evidence" value="ECO:0007669"/>
    <property type="project" value="UniProtKB-UniRule"/>
</dbReference>
<evidence type="ECO:0000256" key="6">
    <source>
        <dbReference type="ARBA" id="ARBA00022989"/>
    </source>
</evidence>
<dbReference type="PANTHER" id="PTHR13085:SF0">
    <property type="entry name" value="SIGNAL PEPTIDASE COMPLEX SUBUNIT 2"/>
    <property type="match status" value="1"/>
</dbReference>
<evidence type="ECO:0000256" key="5">
    <source>
        <dbReference type="ARBA" id="ARBA00022824"/>
    </source>
</evidence>
<evidence type="ECO:0000256" key="7">
    <source>
        <dbReference type="ARBA" id="ARBA00023136"/>
    </source>
</evidence>
<dbReference type="Pfam" id="PF06703">
    <property type="entry name" value="SPC25"/>
    <property type="match status" value="1"/>
</dbReference>
<comment type="subcellular location">
    <subcellularLocation>
        <location evidence="1 9">Endoplasmic reticulum membrane</location>
        <topology evidence="1 9">Multi-pass membrane protein</topology>
    </subcellularLocation>
</comment>
<evidence type="ECO:0000256" key="4">
    <source>
        <dbReference type="ARBA" id="ARBA00022692"/>
    </source>
</evidence>
<dbReference type="EMBL" id="CAJNOC010007329">
    <property type="protein sequence ID" value="CAF1096765.1"/>
    <property type="molecule type" value="Genomic_DNA"/>
</dbReference>